<organism evidence="1 2">
    <name type="scientific">Rhododendron simsii</name>
    <name type="common">Sims's rhododendron</name>
    <dbReference type="NCBI Taxonomy" id="118357"/>
    <lineage>
        <taxon>Eukaryota</taxon>
        <taxon>Viridiplantae</taxon>
        <taxon>Streptophyta</taxon>
        <taxon>Embryophyta</taxon>
        <taxon>Tracheophyta</taxon>
        <taxon>Spermatophyta</taxon>
        <taxon>Magnoliopsida</taxon>
        <taxon>eudicotyledons</taxon>
        <taxon>Gunneridae</taxon>
        <taxon>Pentapetalae</taxon>
        <taxon>asterids</taxon>
        <taxon>Ericales</taxon>
        <taxon>Ericaceae</taxon>
        <taxon>Ericoideae</taxon>
        <taxon>Rhodoreae</taxon>
        <taxon>Rhododendron</taxon>
    </lineage>
</organism>
<dbReference type="AlphaFoldDB" id="A0A834GHW3"/>
<keyword evidence="2" id="KW-1185">Reference proteome</keyword>
<proteinExistence type="predicted"/>
<comment type="caution">
    <text evidence="1">The sequence shown here is derived from an EMBL/GenBank/DDBJ whole genome shotgun (WGS) entry which is preliminary data.</text>
</comment>
<evidence type="ECO:0000313" key="2">
    <source>
        <dbReference type="Proteomes" id="UP000626092"/>
    </source>
</evidence>
<dbReference type="OrthoDB" id="68020at2759"/>
<dbReference type="EMBL" id="WJXA01000008">
    <property type="protein sequence ID" value="KAF7135357.1"/>
    <property type="molecule type" value="Genomic_DNA"/>
</dbReference>
<evidence type="ECO:0000313" key="1">
    <source>
        <dbReference type="EMBL" id="KAF7135357.1"/>
    </source>
</evidence>
<sequence>MEDGIDNTAELQCGDIFHLCALVSSRECEFHSGERAKKLKSSLAAEGEIIPCRGKGFPGIMLSIHRATMSTSDTVDLFKDGNNLSGTLFSGENDQFIQSSSVNIGATAFPSDHIKEILYEGSNIPTAKAGDQGLSMEEVSKVMNIDGTQCGPDAWEFIQELIVEYRTIVFASSIYCPLAWLIKAEKGTVAVEDDWLIEAEKGTVPVEDDWLVKAEDDEMVAIEEIDLFLCQITREFVPEKLTTIVMNGMESYEQLAASIHLAWSAKAQEEFHKVLPDIGDC</sequence>
<dbReference type="Proteomes" id="UP000626092">
    <property type="component" value="Unassembled WGS sequence"/>
</dbReference>
<accession>A0A834GHW3</accession>
<name>A0A834GHW3_RHOSS</name>
<gene>
    <name evidence="1" type="ORF">RHSIM_Rhsim08G0238600</name>
</gene>
<reference evidence="1" key="1">
    <citation type="submission" date="2019-11" db="EMBL/GenBank/DDBJ databases">
        <authorList>
            <person name="Liu Y."/>
            <person name="Hou J."/>
            <person name="Li T.-Q."/>
            <person name="Guan C.-H."/>
            <person name="Wu X."/>
            <person name="Wu H.-Z."/>
            <person name="Ling F."/>
            <person name="Zhang R."/>
            <person name="Shi X.-G."/>
            <person name="Ren J.-P."/>
            <person name="Chen E.-F."/>
            <person name="Sun J.-M."/>
        </authorList>
    </citation>
    <scope>NUCLEOTIDE SEQUENCE</scope>
    <source>
        <strain evidence="1">Adult_tree_wgs_1</strain>
        <tissue evidence="1">Leaves</tissue>
    </source>
</reference>
<protein>
    <submittedName>
        <fullName evidence="1">Uncharacterized protein</fullName>
    </submittedName>
</protein>